<accession>A0ABT2F7L3</accession>
<reference evidence="1 2" key="1">
    <citation type="journal article" date="2023" name="Int. J. Syst. Evol. Microbiol.">
        <title>Streptococcus sciuri sp. nov., Staphylococcus marylandisciuri sp. nov. and Staphylococcus americanisciuri sp. nov., isolated from faeces of eastern grey squirrel (Sciurus carolinensis).</title>
        <authorList>
            <person name="Volokhov D.V."/>
            <person name="Zagorodnyaya T.A."/>
            <person name="Furtak V.A."/>
            <person name="Nattanmai G."/>
            <person name="Randall L."/>
            <person name="Jose S."/>
            <person name="Gao Y."/>
            <person name="Eisenberg T."/>
            <person name="Delmonte P."/>
            <person name="Blom J."/>
            <person name="Mitchell K.K."/>
        </authorList>
    </citation>
    <scope>NUCLEOTIDE SEQUENCE [LARGE SCALE GENOMIC DNA]</scope>
    <source>
        <strain evidence="1 2">SQ9-PEA</strain>
    </source>
</reference>
<protein>
    <recommendedName>
        <fullName evidence="3">Phage protein</fullName>
    </recommendedName>
</protein>
<organism evidence="1 2">
    <name type="scientific">Streptococcus sciuri</name>
    <dbReference type="NCBI Taxonomy" id="2973939"/>
    <lineage>
        <taxon>Bacteria</taxon>
        <taxon>Bacillati</taxon>
        <taxon>Bacillota</taxon>
        <taxon>Bacilli</taxon>
        <taxon>Lactobacillales</taxon>
        <taxon>Streptococcaceae</taxon>
        <taxon>Streptococcus</taxon>
    </lineage>
</organism>
<comment type="caution">
    <text evidence="1">The sequence shown here is derived from an EMBL/GenBank/DDBJ whole genome shotgun (WGS) entry which is preliminary data.</text>
</comment>
<sequence>MKLLKKLFKRPKKMTEAQWRKLEFERQMQEALAKKKWESYEVSVAAYNRAHGLPEDELVHRGA</sequence>
<dbReference type="Proteomes" id="UP001206548">
    <property type="component" value="Unassembled WGS sequence"/>
</dbReference>
<gene>
    <name evidence="1" type="ORF">NXS10_05435</name>
</gene>
<evidence type="ECO:0008006" key="3">
    <source>
        <dbReference type="Google" id="ProtNLM"/>
    </source>
</evidence>
<proteinExistence type="predicted"/>
<name>A0ABT2F7L3_9STRE</name>
<evidence type="ECO:0000313" key="2">
    <source>
        <dbReference type="Proteomes" id="UP001206548"/>
    </source>
</evidence>
<dbReference type="EMBL" id="JANUXX010000005">
    <property type="protein sequence ID" value="MCS4488399.1"/>
    <property type="molecule type" value="Genomic_DNA"/>
</dbReference>
<dbReference type="RefSeq" id="WP_259138530.1">
    <property type="nucleotide sequence ID" value="NZ_JANUXX010000005.1"/>
</dbReference>
<keyword evidence="2" id="KW-1185">Reference proteome</keyword>
<evidence type="ECO:0000313" key="1">
    <source>
        <dbReference type="EMBL" id="MCS4488399.1"/>
    </source>
</evidence>